<evidence type="ECO:0000313" key="3">
    <source>
        <dbReference type="Proteomes" id="UP001265550"/>
    </source>
</evidence>
<organism evidence="2 3">
    <name type="scientific">Hydrogenophaga laconesensis</name>
    <dbReference type="NCBI Taxonomy" id="1805971"/>
    <lineage>
        <taxon>Bacteria</taxon>
        <taxon>Pseudomonadati</taxon>
        <taxon>Pseudomonadota</taxon>
        <taxon>Betaproteobacteria</taxon>
        <taxon>Burkholderiales</taxon>
        <taxon>Comamonadaceae</taxon>
        <taxon>Hydrogenophaga</taxon>
    </lineage>
</organism>
<reference evidence="2 3" key="1">
    <citation type="submission" date="2023-07" db="EMBL/GenBank/DDBJ databases">
        <title>Sorghum-associated microbial communities from plants grown in Nebraska, USA.</title>
        <authorList>
            <person name="Schachtman D."/>
        </authorList>
    </citation>
    <scope>NUCLEOTIDE SEQUENCE [LARGE SCALE GENOMIC DNA]</scope>
    <source>
        <strain evidence="2 3">BE240</strain>
    </source>
</reference>
<gene>
    <name evidence="2" type="ORF">J2X09_003021</name>
</gene>
<proteinExistence type="predicted"/>
<evidence type="ECO:0000313" key="2">
    <source>
        <dbReference type="EMBL" id="MDR7095273.1"/>
    </source>
</evidence>
<dbReference type="PROSITE" id="PS51257">
    <property type="entry name" value="PROKAR_LIPOPROTEIN"/>
    <property type="match status" value="1"/>
</dbReference>
<protein>
    <recommendedName>
        <fullName evidence="4">Beta-barrel assembly machine subunit BamE</fullName>
    </recommendedName>
</protein>
<comment type="caution">
    <text evidence="2">The sequence shown here is derived from an EMBL/GenBank/DDBJ whole genome shotgun (WGS) entry which is preliminary data.</text>
</comment>
<accession>A0ABU1VD85</accession>
<feature type="chain" id="PRO_5046117586" description="Beta-barrel assembly machine subunit BamE" evidence="1">
    <location>
        <begin position="18"/>
        <end position="167"/>
    </location>
</feature>
<keyword evidence="1" id="KW-0732">Signal</keyword>
<name>A0ABU1VD85_9BURK</name>
<dbReference type="RefSeq" id="WP_204734213.1">
    <property type="nucleotide sequence ID" value="NZ_JAVDWE010000008.1"/>
</dbReference>
<evidence type="ECO:0008006" key="4">
    <source>
        <dbReference type="Google" id="ProtNLM"/>
    </source>
</evidence>
<feature type="signal peptide" evidence="1">
    <location>
        <begin position="1"/>
        <end position="17"/>
    </location>
</feature>
<sequence>MNVVLRCWLLATAVALAGCSLMPERVAPGTSRADIEALLGRPTLVHRLPDGTRLQYSGQPSGPWVHNLDLGTDGRLVRYEQVMEAGWLLQHVQIGRWTRDDVLRGMGRPAMVERVARFEGEVWSYRYLEATRPRQAHVHLDASGVVRQLMFSDDQLLGDPVDAVSHP</sequence>
<dbReference type="EMBL" id="JAVDWE010000008">
    <property type="protein sequence ID" value="MDR7095273.1"/>
    <property type="molecule type" value="Genomic_DNA"/>
</dbReference>
<keyword evidence="3" id="KW-1185">Reference proteome</keyword>
<evidence type="ECO:0000256" key="1">
    <source>
        <dbReference type="SAM" id="SignalP"/>
    </source>
</evidence>
<dbReference type="Proteomes" id="UP001265550">
    <property type="component" value="Unassembled WGS sequence"/>
</dbReference>